<dbReference type="EMBL" id="MN032883">
    <property type="protein sequence ID" value="QDH86728.1"/>
    <property type="molecule type" value="Genomic_RNA"/>
</dbReference>
<keyword evidence="6" id="KW-0693">Viral RNA replication</keyword>
<dbReference type="InterPro" id="IPR007096">
    <property type="entry name" value="RNA-dir_Rpol_cat_phage"/>
</dbReference>
<name>A0A514CZD7_9VIRU</name>
<comment type="catalytic activity">
    <reaction evidence="8">
        <text>RNA(n) + a ribonucleoside 5'-triphosphate = RNA(n+1) + diphosphate</text>
        <dbReference type="Rhea" id="RHEA:21248"/>
        <dbReference type="Rhea" id="RHEA-COMP:14527"/>
        <dbReference type="Rhea" id="RHEA-COMP:17342"/>
        <dbReference type="ChEBI" id="CHEBI:33019"/>
        <dbReference type="ChEBI" id="CHEBI:61557"/>
        <dbReference type="ChEBI" id="CHEBI:140395"/>
        <dbReference type="EC" id="2.7.7.48"/>
    </reaction>
</comment>
<evidence type="ECO:0000256" key="1">
    <source>
        <dbReference type="ARBA" id="ARBA00012494"/>
    </source>
</evidence>
<evidence type="ECO:0000256" key="6">
    <source>
        <dbReference type="ARBA" id="ARBA00022953"/>
    </source>
</evidence>
<feature type="binding site" evidence="9">
    <location>
        <position position="359"/>
    </location>
    <ligand>
        <name>Mg(2+)</name>
        <dbReference type="ChEBI" id="CHEBI:18420"/>
        <label>2</label>
    </ligand>
</feature>
<feature type="domain" description="RdRp catalytic" evidence="10">
    <location>
        <begin position="260"/>
        <end position="391"/>
    </location>
</feature>
<dbReference type="PROSITE" id="PS50522">
    <property type="entry name" value="RDRP_PHAGE"/>
    <property type="match status" value="1"/>
</dbReference>
<evidence type="ECO:0000256" key="5">
    <source>
        <dbReference type="ARBA" id="ARBA00022741"/>
    </source>
</evidence>
<evidence type="ECO:0000313" key="11">
    <source>
        <dbReference type="EMBL" id="QDH86728.1"/>
    </source>
</evidence>
<evidence type="ECO:0000256" key="4">
    <source>
        <dbReference type="ARBA" id="ARBA00022695"/>
    </source>
</evidence>
<evidence type="ECO:0000256" key="2">
    <source>
        <dbReference type="ARBA" id="ARBA00022484"/>
    </source>
</evidence>
<keyword evidence="5" id="KW-0547">Nucleotide-binding</keyword>
<dbReference type="InterPro" id="IPR005093">
    <property type="entry name" value="RNArep_beta"/>
</dbReference>
<keyword evidence="3" id="KW-0808">Transferase</keyword>
<keyword evidence="9" id="KW-0479">Metal-binding</keyword>
<evidence type="ECO:0000256" key="3">
    <source>
        <dbReference type="ARBA" id="ARBA00022679"/>
    </source>
</evidence>
<feature type="binding site" evidence="9">
    <location>
        <position position="275"/>
    </location>
    <ligand>
        <name>Mg(2+)</name>
        <dbReference type="ChEBI" id="CHEBI:18420"/>
        <label>2</label>
    </ligand>
</feature>
<dbReference type="InterPro" id="IPR043502">
    <property type="entry name" value="DNA/RNA_pol_sf"/>
</dbReference>
<sequence length="578" mass="64865">MHPDIHSDMGEVFFALCKAVDSPVSLGVWLRYKYSHSELASLDVNPRDYTCAASFRTDYLVQVFLSKYKGLDTGIDKTEVALQKFKSSEAVCAETNVRFRNLETVRNGRLHGVLHLAQRKISRLLGPFTVLALDRRYGWGPGASTDIPRRRASVDTKICELPISVSRSARAWLRHEIESDLHWSESILGLVPSGSYCLLDSVFVLTDECRIETVPKNAKTERVIAVEPRGNSFLQKGIGSYIRSKLRSVGVNLDDQTRNQELARRAYSESLATLDLRAASDTVSREVVYSLLPYDWAASLDAVRTRRAEMPDGTSLVLEKFSSMGNGFTFELESLIFWALSSAVAESNNEYGEVAVYGDDIIVPRSVATELCLTLQFCGFSVNDEKSFIDGPFFESCGKHFFCGEDVTPAYQKEPLDGLPEVIRCANRLMRLSLRLDPTRYLVPAVRPAWEHLVRSMGEVAYAIPLGSEGDDGLLLNRLDFSSRRVPAVPKGRQIRGFDGEFCRVMSFPTRSFIANDRALLAWTLRDRHKVLRPKTVLETLFDEQLAPFLGQVEFPPKGTNPSTAYRWVIPTGEFDLV</sequence>
<feature type="binding site" evidence="9">
    <location>
        <position position="360"/>
    </location>
    <ligand>
        <name>Mg(2+)</name>
        <dbReference type="ChEBI" id="CHEBI:18420"/>
        <label>2</label>
    </ligand>
</feature>
<organism evidence="11">
    <name type="scientific">Leviviridae sp</name>
    <dbReference type="NCBI Taxonomy" id="2027243"/>
    <lineage>
        <taxon>Viruses</taxon>
        <taxon>Riboviria</taxon>
        <taxon>Orthornavirae</taxon>
        <taxon>Lenarviricota</taxon>
        <taxon>Leviviricetes</taxon>
        <taxon>Norzivirales</taxon>
        <taxon>Fiersviridae</taxon>
    </lineage>
</organism>
<comment type="cofactor">
    <cofactor evidence="9">
        <name>Mg(2+)</name>
        <dbReference type="ChEBI" id="CHEBI:18420"/>
    </cofactor>
    <text evidence="9">Binds 2 Mg(2+) per subunit.</text>
</comment>
<dbReference type="GO" id="GO:0039694">
    <property type="term" value="P:viral RNA genome replication"/>
    <property type="evidence" value="ECO:0007669"/>
    <property type="project" value="InterPro"/>
</dbReference>
<keyword evidence="9" id="KW-0460">Magnesium</keyword>
<proteinExistence type="predicted"/>
<evidence type="ECO:0000256" key="7">
    <source>
        <dbReference type="ARBA" id="ARBA00030248"/>
    </source>
</evidence>
<dbReference type="GO" id="GO:0000166">
    <property type="term" value="F:nucleotide binding"/>
    <property type="evidence" value="ECO:0007669"/>
    <property type="project" value="UniProtKB-KW"/>
</dbReference>
<protein>
    <recommendedName>
        <fullName evidence="1">RNA-directed RNA polymerase</fullName>
        <ecNumber evidence="1">2.7.7.48</ecNumber>
    </recommendedName>
    <alternativeName>
        <fullName evidence="7">RNA replicase beta chain</fullName>
    </alternativeName>
</protein>
<accession>A0A514CZD7</accession>
<evidence type="ECO:0000256" key="9">
    <source>
        <dbReference type="PIRSR" id="PIRSR605093-1"/>
    </source>
</evidence>
<evidence type="ECO:0000256" key="8">
    <source>
        <dbReference type="ARBA" id="ARBA00048744"/>
    </source>
</evidence>
<dbReference type="GO" id="GO:0046872">
    <property type="term" value="F:metal ion binding"/>
    <property type="evidence" value="ECO:0007669"/>
    <property type="project" value="UniProtKB-KW"/>
</dbReference>
<dbReference type="GO" id="GO:0003968">
    <property type="term" value="F:RNA-directed RNA polymerase activity"/>
    <property type="evidence" value="ECO:0007669"/>
    <property type="project" value="UniProtKB-KW"/>
</dbReference>
<keyword evidence="2 11" id="KW-0696">RNA-directed RNA polymerase</keyword>
<keyword evidence="4" id="KW-0548">Nucleotidyltransferase</keyword>
<gene>
    <name evidence="11" type="ORF">H1Bulk29318e2541_000003</name>
</gene>
<dbReference type="Pfam" id="PF03431">
    <property type="entry name" value="RNA_replicase_B"/>
    <property type="match status" value="1"/>
</dbReference>
<dbReference type="SUPFAM" id="SSF56672">
    <property type="entry name" value="DNA/RNA polymerases"/>
    <property type="match status" value="1"/>
</dbReference>
<dbReference type="EC" id="2.7.7.48" evidence="1"/>
<evidence type="ECO:0000259" key="10">
    <source>
        <dbReference type="PROSITE" id="PS50522"/>
    </source>
</evidence>
<reference evidence="11" key="1">
    <citation type="submission" date="2019-05" db="EMBL/GenBank/DDBJ databases">
        <title>Metatranscriptomic reconstruction reveals RNA viruses with the potential to shape carbon cycling in soil.</title>
        <authorList>
            <person name="Starr E.P."/>
            <person name="Nuccio E."/>
            <person name="Pett-Ridge J."/>
            <person name="Banfield J.F."/>
            <person name="Firestone M.K."/>
        </authorList>
    </citation>
    <scope>NUCLEOTIDE SEQUENCE</scope>
    <source>
        <strain evidence="11">H1_Bulk_29_scaffold_318_e_254_1</strain>
    </source>
</reference>